<evidence type="ECO:0000256" key="1">
    <source>
        <dbReference type="SAM" id="Phobius"/>
    </source>
</evidence>
<accession>A0A4V6P259</accession>
<protein>
    <submittedName>
        <fullName evidence="2">Uncharacterized protein</fullName>
    </submittedName>
</protein>
<sequence>MKYRKTGIAIACSFWIATIFQLLYVLYPQSYAFGKSYQLLSDVVCISLVVAVYLLQRKQYAKKHVSIRFELHAGHIFGIAGACMKIMAEFVEHLHTSTLLFNVIAILLLLISMLLMLRADSYEERTAIL</sequence>
<keyword evidence="1" id="KW-0812">Transmembrane</keyword>
<keyword evidence="1" id="KW-1133">Transmembrane helix</keyword>
<gene>
    <name evidence="2" type="ORF">EDD61_101267</name>
</gene>
<feature type="transmembrane region" description="Helical" evidence="1">
    <location>
        <begin position="67"/>
        <end position="87"/>
    </location>
</feature>
<dbReference type="EMBL" id="SMBP01000001">
    <property type="protein sequence ID" value="TCU63613.1"/>
    <property type="molecule type" value="Genomic_DNA"/>
</dbReference>
<keyword evidence="3" id="KW-1185">Reference proteome</keyword>
<evidence type="ECO:0000313" key="3">
    <source>
        <dbReference type="Proteomes" id="UP000295773"/>
    </source>
</evidence>
<dbReference type="RefSeq" id="WP_132223416.1">
    <property type="nucleotide sequence ID" value="NZ_JANKBG010000001.1"/>
</dbReference>
<comment type="caution">
    <text evidence="2">The sequence shown here is derived from an EMBL/GenBank/DDBJ whole genome shotgun (WGS) entry which is preliminary data.</text>
</comment>
<organism evidence="2 3">
    <name type="scientific">Longicatena caecimuris</name>
    <dbReference type="NCBI Taxonomy" id="1796635"/>
    <lineage>
        <taxon>Bacteria</taxon>
        <taxon>Bacillati</taxon>
        <taxon>Bacillota</taxon>
        <taxon>Erysipelotrichia</taxon>
        <taxon>Erysipelotrichales</taxon>
        <taxon>Erysipelotrichaceae</taxon>
        <taxon>Longicatena</taxon>
    </lineage>
</organism>
<keyword evidence="1" id="KW-0472">Membrane</keyword>
<reference evidence="2 3" key="1">
    <citation type="submission" date="2019-03" db="EMBL/GenBank/DDBJ databases">
        <title>Genomic Encyclopedia of Type Strains, Phase IV (KMG-IV): sequencing the most valuable type-strain genomes for metagenomic binning, comparative biology and taxonomic classification.</title>
        <authorList>
            <person name="Goeker M."/>
        </authorList>
    </citation>
    <scope>NUCLEOTIDE SEQUENCE [LARGE SCALE GENOMIC DNA]</scope>
    <source>
        <strain evidence="2 3">DSM 29481</strain>
    </source>
</reference>
<proteinExistence type="predicted"/>
<feature type="transmembrane region" description="Helical" evidence="1">
    <location>
        <begin position="99"/>
        <end position="117"/>
    </location>
</feature>
<name>A0A4V6P259_9FIRM</name>
<dbReference type="Proteomes" id="UP000295773">
    <property type="component" value="Unassembled WGS sequence"/>
</dbReference>
<feature type="transmembrane region" description="Helical" evidence="1">
    <location>
        <begin position="39"/>
        <end position="55"/>
    </location>
</feature>
<feature type="transmembrane region" description="Helical" evidence="1">
    <location>
        <begin position="7"/>
        <end position="27"/>
    </location>
</feature>
<evidence type="ECO:0000313" key="2">
    <source>
        <dbReference type="EMBL" id="TCU63613.1"/>
    </source>
</evidence>
<dbReference type="AlphaFoldDB" id="A0A4V6P259"/>